<organism evidence="4 5">
    <name type="scientific">Mycobacterium tuberculosis (strain CDC 1551 / Oshkosh)</name>
    <dbReference type="NCBI Taxonomy" id="83331"/>
    <lineage>
        <taxon>Bacteria</taxon>
        <taxon>Bacillati</taxon>
        <taxon>Actinomycetota</taxon>
        <taxon>Actinomycetes</taxon>
        <taxon>Mycobacteriales</taxon>
        <taxon>Mycobacteriaceae</taxon>
        <taxon>Mycobacterium</taxon>
        <taxon>Mycobacterium tuberculosis complex</taxon>
    </lineage>
</organism>
<sequence length="201" mass="20244">MITMTAPSGSSGESAHDAAGGPPPVGERPPEQPIADAPWAPPASSPMANHPPPAYPPSGYPPAYQPGYPTGYPPPMPPGGYAPPGYPPPGTSSAGYGDIPYPPMPPPYGGSPGGYYPEPGYLDGYGPSQPGMNTMALVSLISALVGVLCCIGSIVGIVFGAIAINQIKQTREEGYGLAVAGIVIGIATLLVYMIAGIFAIP</sequence>
<dbReference type="Pfam" id="PF13828">
    <property type="entry name" value="DUF4190"/>
    <property type="match status" value="1"/>
</dbReference>
<dbReference type="AlphaFoldDB" id="Q7D8K1"/>
<accession>Q7D8K1</accession>
<keyword evidence="5" id="KW-1185">Reference proteome</keyword>
<feature type="domain" description="DUF4190" evidence="3">
    <location>
        <begin position="135"/>
        <end position="195"/>
    </location>
</feature>
<feature type="region of interest" description="Disordered" evidence="1">
    <location>
        <begin position="1"/>
        <end position="60"/>
    </location>
</feature>
<dbReference type="HOGENOM" id="CLU_100186_1_0_11"/>
<dbReference type="KEGG" id="mtc:MT1271"/>
<feature type="transmembrane region" description="Helical" evidence="2">
    <location>
        <begin position="137"/>
        <end position="163"/>
    </location>
</feature>
<dbReference type="EMBL" id="AE000516">
    <property type="protein sequence ID" value="AAK45529.1"/>
    <property type="molecule type" value="Genomic_DNA"/>
</dbReference>
<keyword evidence="2" id="KW-0812">Transmembrane</keyword>
<feature type="region of interest" description="Disordered" evidence="1">
    <location>
        <begin position="83"/>
        <end position="102"/>
    </location>
</feature>
<reference evidence="4 5" key="1">
    <citation type="journal article" date="2002" name="J. Bacteriol.">
        <title>Whole-genome comparison of Mycobacterium tuberculosis clinical and laboratory strains.</title>
        <authorList>
            <person name="Fleischmann R.D."/>
            <person name="Alland D."/>
            <person name="Eisen J.A."/>
            <person name="Carpenter L."/>
            <person name="White O."/>
            <person name="Peterson J."/>
            <person name="DeBoy R."/>
            <person name="Dodson R."/>
            <person name="Gwinn M."/>
            <person name="Haft D."/>
            <person name="Hickey E."/>
            <person name="Kolonay J.F."/>
            <person name="Nelson W.C."/>
            <person name="Umayam L.A."/>
            <person name="Ermolaeva M."/>
            <person name="Salzberg S.L."/>
            <person name="Delcher A."/>
            <person name="Utterback T."/>
            <person name="Weidman J."/>
            <person name="Khouri H."/>
            <person name="Gill J."/>
            <person name="Mikula A."/>
            <person name="Bishai W."/>
            <person name="Jacobs Jr W.R.Jr."/>
            <person name="Venter J.C."/>
            <person name="Fraser C.M."/>
        </authorList>
    </citation>
    <scope>NUCLEOTIDE SEQUENCE [LARGE SCALE GENOMIC DNA]</scope>
    <source>
        <strain evidence="5">CDC 1551 / Oshkosh</strain>
    </source>
</reference>
<keyword evidence="2" id="KW-1133">Transmembrane helix</keyword>
<feature type="compositionally biased region" description="Polar residues" evidence="1">
    <location>
        <begin position="1"/>
        <end position="13"/>
    </location>
</feature>
<accession>F2GFS9</accession>
<name>Q7D8K1_MYCTO</name>
<evidence type="ECO:0000256" key="2">
    <source>
        <dbReference type="SAM" id="Phobius"/>
    </source>
</evidence>
<protein>
    <recommendedName>
        <fullName evidence="3">DUF4190 domain-containing protein</fullName>
    </recommendedName>
</protein>
<feature type="compositionally biased region" description="Pro residues" evidence="1">
    <location>
        <begin position="39"/>
        <end position="60"/>
    </location>
</feature>
<feature type="transmembrane region" description="Helical" evidence="2">
    <location>
        <begin position="175"/>
        <end position="200"/>
    </location>
</feature>
<dbReference type="InterPro" id="IPR025241">
    <property type="entry name" value="DUF4190"/>
</dbReference>
<keyword evidence="2" id="KW-0472">Membrane</keyword>
<dbReference type="Proteomes" id="UP000001020">
    <property type="component" value="Chromosome"/>
</dbReference>
<evidence type="ECO:0000313" key="5">
    <source>
        <dbReference type="Proteomes" id="UP000001020"/>
    </source>
</evidence>
<evidence type="ECO:0000259" key="3">
    <source>
        <dbReference type="Pfam" id="PF13828"/>
    </source>
</evidence>
<evidence type="ECO:0000313" key="4">
    <source>
        <dbReference type="EMBL" id="AAK45529.1"/>
    </source>
</evidence>
<evidence type="ECO:0000256" key="1">
    <source>
        <dbReference type="SAM" id="MobiDB-lite"/>
    </source>
</evidence>
<proteinExistence type="predicted"/>
<gene>
    <name evidence="4" type="ordered locus">MT1271</name>
</gene>